<proteinExistence type="predicted"/>
<dbReference type="InParanoid" id="F2LV55"/>
<dbReference type="Proteomes" id="UP000008139">
    <property type="component" value="Chromosome"/>
</dbReference>
<feature type="signal peptide" evidence="1">
    <location>
        <begin position="1"/>
        <end position="23"/>
    </location>
</feature>
<dbReference type="HOGENOM" id="CLU_038342_1_1_7"/>
<dbReference type="OrthoDB" id="9797479at2"/>
<sequence>MLRKIVVVLIIAALTTASYQARADWVSDWVQQKTSLAPNYFKGQKRGYFTFGSFSARWQPSQTTYLFDIQKPSLKIGCGGIDIFGGGFNFVNPQYLVQQLQTMLQAAPAVAFDIALKTLCEQCSQTIKSIEGMIQRLNGLQFNACKASKIMLTKVVDAISPDSQSSERASADQSHNVLTGAVDLFNEIFESEQSITPSSKPSVNQPASAQTDYDKMIADCPQDIKDIFAASQDNPNTTILEGMAKKLNIPEDYVDLIRGFVGDIRIVVAQNSQGKKELKIVLMGPCAKNDSTKTNEFYNGTAYAENDTGECYSANTKNLIQYVQDNMYKIIQKMKDSDGSNRALSDEEQSIIQTSPVSVYQALKASVIVGDTDTVASLLSDITAKAYAYGALSDLYSRAVHLFYRAEEAITKEGNFGPSCQLSITAANVKILRQFINTIYTFQQTIKNDYIKSANEVNALGFMTNNFRKARQIVMQEISDAVNTAAIQQQ</sequence>
<dbReference type="eggNOG" id="ENOG502ZB1J">
    <property type="taxonomic scope" value="Bacteria"/>
</dbReference>
<dbReference type="InterPro" id="IPR010927">
    <property type="entry name" value="T4SS_TraH"/>
</dbReference>
<feature type="chain" id="PRO_5003286149" evidence="1">
    <location>
        <begin position="24"/>
        <end position="490"/>
    </location>
</feature>
<gene>
    <name evidence="2" type="ordered locus">Hipma_0669</name>
</gene>
<evidence type="ECO:0000313" key="3">
    <source>
        <dbReference type="Proteomes" id="UP000008139"/>
    </source>
</evidence>
<name>F2LV55_HIPMA</name>
<keyword evidence="3" id="KW-1185">Reference proteome</keyword>
<protein>
    <submittedName>
        <fullName evidence="2">TraH family protein</fullName>
    </submittedName>
</protein>
<dbReference type="RefSeq" id="WP_013681680.1">
    <property type="nucleotide sequence ID" value="NC_015318.1"/>
</dbReference>
<evidence type="ECO:0000256" key="1">
    <source>
        <dbReference type="SAM" id="SignalP"/>
    </source>
</evidence>
<dbReference type="AlphaFoldDB" id="F2LV55"/>
<evidence type="ECO:0000313" key="2">
    <source>
        <dbReference type="EMBL" id="AEA33639.1"/>
    </source>
</evidence>
<dbReference type="Pfam" id="PF06122">
    <property type="entry name" value="TraH"/>
    <property type="match status" value="1"/>
</dbReference>
<dbReference type="EMBL" id="CP002606">
    <property type="protein sequence ID" value="AEA33639.1"/>
    <property type="molecule type" value="Genomic_DNA"/>
</dbReference>
<accession>F2LV55</accession>
<organism evidence="2 3">
    <name type="scientific">Hippea maritima (strain ATCC 700847 / DSM 10411 / MH2)</name>
    <dbReference type="NCBI Taxonomy" id="760142"/>
    <lineage>
        <taxon>Bacteria</taxon>
        <taxon>Pseudomonadati</taxon>
        <taxon>Campylobacterota</taxon>
        <taxon>Desulfurellia</taxon>
        <taxon>Desulfurellales</taxon>
        <taxon>Hippeaceae</taxon>
        <taxon>Hippea</taxon>
    </lineage>
</organism>
<reference evidence="2 3" key="1">
    <citation type="journal article" date="2011" name="Stand. Genomic Sci.">
        <title>Complete genome sequence of the thermophilic sulfur-reducer Hippea maritima type strain (MH(2)).</title>
        <authorList>
            <person name="Huntemann M."/>
            <person name="Lu M."/>
            <person name="Nolan M."/>
            <person name="Lapidus A."/>
            <person name="Lucas S."/>
            <person name="Hammon N."/>
            <person name="Deshpande S."/>
            <person name="Cheng J.F."/>
            <person name="Tapia R."/>
            <person name="Han C."/>
            <person name="Goodwin L."/>
            <person name="Pitluck S."/>
            <person name="Liolios K."/>
            <person name="Pagani I."/>
            <person name="Ivanova N."/>
            <person name="Ovchinikova G."/>
            <person name="Pati A."/>
            <person name="Chen A."/>
            <person name="Palaniappan K."/>
            <person name="Land M."/>
            <person name="Hauser L."/>
            <person name="Jeffries C.D."/>
            <person name="Detter J.C."/>
            <person name="Brambilla E.M."/>
            <person name="Rohde M."/>
            <person name="Spring S."/>
            <person name="Goker M."/>
            <person name="Woyke T."/>
            <person name="Bristow J."/>
            <person name="Eisen J.A."/>
            <person name="Markowitz V."/>
            <person name="Hugenholtz P."/>
            <person name="Kyrpides N.C."/>
            <person name="Klenk H.P."/>
            <person name="Mavromatis K."/>
        </authorList>
    </citation>
    <scope>NUCLEOTIDE SEQUENCE [LARGE SCALE GENOMIC DNA]</scope>
    <source>
        <strain evidence="3">ATCC 700847 / DSM 10411 / MH2</strain>
    </source>
</reference>
<dbReference type="KEGG" id="hmr:Hipma_0669"/>
<keyword evidence="1" id="KW-0732">Signal</keyword>
<reference evidence="3" key="2">
    <citation type="submission" date="2011-03" db="EMBL/GenBank/DDBJ databases">
        <title>The complete genome of Hippea maritima DSM 10411.</title>
        <authorList>
            <consortium name="US DOE Joint Genome Institute (JGI-PGF)"/>
            <person name="Lucas S."/>
            <person name="Copeland A."/>
            <person name="Lapidus A."/>
            <person name="Bruce D."/>
            <person name="Goodwin L."/>
            <person name="Pitluck S."/>
            <person name="Peters L."/>
            <person name="Kyrpides N."/>
            <person name="Mavromatis K."/>
            <person name="Pagani I."/>
            <person name="Ivanova N."/>
            <person name="Mikhailova N."/>
            <person name="Lu M."/>
            <person name="Detter J.C."/>
            <person name="Tapia R."/>
            <person name="Han C."/>
            <person name="Land M."/>
            <person name="Hauser L."/>
            <person name="Markowitz V."/>
            <person name="Cheng J.-F."/>
            <person name="Hugenholtz P."/>
            <person name="Woyke T."/>
            <person name="Wu D."/>
            <person name="Spring S."/>
            <person name="Schroeder M."/>
            <person name="Brambilla E."/>
            <person name="Klenk H.-P."/>
            <person name="Eisen J.A."/>
        </authorList>
    </citation>
    <scope>NUCLEOTIDE SEQUENCE [LARGE SCALE GENOMIC DNA]</scope>
    <source>
        <strain evidence="3">ATCC 700847 / DSM 10411 / MH2</strain>
    </source>
</reference>
<dbReference type="STRING" id="760142.Hipma_0669"/>